<name>A0A0J9X7V0_GEOCN</name>
<keyword evidence="1 4" id="KW-0963">Cytoplasm</keyword>
<dbReference type="GO" id="GO:0005852">
    <property type="term" value="C:eukaryotic translation initiation factor 3 complex"/>
    <property type="evidence" value="ECO:0007669"/>
    <property type="project" value="UniProtKB-UniRule"/>
</dbReference>
<reference evidence="5" key="1">
    <citation type="submission" date="2014-03" db="EMBL/GenBank/DDBJ databases">
        <authorList>
            <person name="Casaregola S."/>
        </authorList>
    </citation>
    <scope>NUCLEOTIDE SEQUENCE [LARGE SCALE GENOMIC DNA]</scope>
    <source>
        <strain evidence="5">CLIB 918</strain>
    </source>
</reference>
<keyword evidence="6" id="KW-1185">Reference proteome</keyword>
<evidence type="ECO:0000256" key="1">
    <source>
        <dbReference type="ARBA" id="ARBA00022490"/>
    </source>
</evidence>
<evidence type="ECO:0000256" key="2">
    <source>
        <dbReference type="ARBA" id="ARBA00022540"/>
    </source>
</evidence>
<dbReference type="GO" id="GO:0033290">
    <property type="term" value="C:eukaryotic 48S preinitiation complex"/>
    <property type="evidence" value="ECO:0007669"/>
    <property type="project" value="UniProtKB-UniRule"/>
</dbReference>
<evidence type="ECO:0000313" key="5">
    <source>
        <dbReference type="EMBL" id="CDO53533.1"/>
    </source>
</evidence>
<dbReference type="EMBL" id="CCBN010000005">
    <property type="protein sequence ID" value="CDO53533.1"/>
    <property type="molecule type" value="Genomic_DNA"/>
</dbReference>
<keyword evidence="2 4" id="KW-0396">Initiation factor</keyword>
<evidence type="ECO:0000256" key="4">
    <source>
        <dbReference type="HAMAP-Rule" id="MF_03011"/>
    </source>
</evidence>
<dbReference type="STRING" id="1173061.A0A0J9X7V0"/>
<keyword evidence="3 4" id="KW-0648">Protein biosynthesis</keyword>
<protein>
    <recommendedName>
        <fullName evidence="4">Eukaryotic translation initiation factor 3 subunit L</fullName>
        <shortName evidence="4">eIF3l</shortName>
    </recommendedName>
</protein>
<accession>A0A0J9X7V0</accession>
<dbReference type="GO" id="GO:0016282">
    <property type="term" value="C:eukaryotic 43S preinitiation complex"/>
    <property type="evidence" value="ECO:0007669"/>
    <property type="project" value="UniProtKB-UniRule"/>
</dbReference>
<comment type="subunit">
    <text evidence="4">Component of the eukaryotic translation initiation factor 3 (eIF-3) complex.</text>
</comment>
<dbReference type="Pfam" id="PF10255">
    <property type="entry name" value="Paf67"/>
    <property type="match status" value="1"/>
</dbReference>
<dbReference type="GO" id="GO:0001732">
    <property type="term" value="P:formation of cytoplasmic translation initiation complex"/>
    <property type="evidence" value="ECO:0007669"/>
    <property type="project" value="UniProtKB-UniRule"/>
</dbReference>
<comment type="subcellular location">
    <subcellularLocation>
        <location evidence="4">Cytoplasm</location>
    </subcellularLocation>
</comment>
<evidence type="ECO:0000256" key="3">
    <source>
        <dbReference type="ARBA" id="ARBA00022917"/>
    </source>
</evidence>
<proteinExistence type="inferred from homology"/>
<dbReference type="Proteomes" id="UP000242525">
    <property type="component" value="Unassembled WGS sequence"/>
</dbReference>
<evidence type="ECO:0000313" key="6">
    <source>
        <dbReference type="Proteomes" id="UP000242525"/>
    </source>
</evidence>
<dbReference type="PANTHER" id="PTHR13242:SF0">
    <property type="entry name" value="EUKARYOTIC TRANSLATION INITIATION FACTOR 3 SUBUNIT L"/>
    <property type="match status" value="1"/>
</dbReference>
<organism evidence="5 6">
    <name type="scientific">Geotrichum candidum</name>
    <name type="common">Oospora lactis</name>
    <name type="synonym">Dipodascus geotrichum</name>
    <dbReference type="NCBI Taxonomy" id="1173061"/>
    <lineage>
        <taxon>Eukaryota</taxon>
        <taxon>Fungi</taxon>
        <taxon>Dikarya</taxon>
        <taxon>Ascomycota</taxon>
        <taxon>Saccharomycotina</taxon>
        <taxon>Dipodascomycetes</taxon>
        <taxon>Dipodascales</taxon>
        <taxon>Dipodascaceae</taxon>
        <taxon>Geotrichum</taxon>
    </lineage>
</organism>
<dbReference type="HAMAP" id="MF_03011">
    <property type="entry name" value="eIF3l"/>
    <property type="match status" value="1"/>
</dbReference>
<dbReference type="AlphaFoldDB" id="A0A0J9X7V0"/>
<comment type="caution">
    <text evidence="5">The sequence shown here is derived from an EMBL/GenBank/DDBJ whole genome shotgun (WGS) entry which is preliminary data.</text>
</comment>
<dbReference type="OrthoDB" id="15082at2759"/>
<dbReference type="InterPro" id="IPR019382">
    <property type="entry name" value="eIF3l"/>
</dbReference>
<gene>
    <name evidence="5" type="ORF">BN980_GECA05s03238g</name>
</gene>
<dbReference type="GO" id="GO:0003743">
    <property type="term" value="F:translation initiation factor activity"/>
    <property type="evidence" value="ECO:0007669"/>
    <property type="project" value="UniProtKB-UniRule"/>
</dbReference>
<sequence>MADQFYDNSIVVGDKYYDESQLVKQQEDYNKKRHQSSSTAIPHVVEEFILHLQNKFNEKNVHELHNCHEVGFNKLTEAFYKSTPWPDPETVVGPLVNDPVFLIFYTELYYRHLYALTAPKVEQHFKSYENYCKLFNHILSNNDPVDIVLPVHWAWDIIDEFIYQFNTFTLFRSKTVSRGKNSADINLMKENPDIWSAYSVLNVLYSLTSKSDIVDKLKKAKQVENSKPVVAGNIYETLGYFSLIGLLRVHTLLGDFSLALKSVDVIELKKTAFFNRVPAAHYTVYYYVGFSYLMLRRYADAINSFSHILLFISRTKNINRSPQFNAVSKKSDQMFALLTICVALTPTRIDATVNTGLREKYGEQLFKIQKGSSKDALQVIEELFTFAAPKFISPSVPDFAHPAANGNPFSFHLQLFLTSVASVVNSPSLKNYLRLYASLDIEKLKKFLEVDTDEEIWSILVNYNVQSLQFAWLDGNQVLTNTSDVHTVLDGELVLITEKKPSRKFGEWFIRSTVKNFQLQDTLRRV</sequence>
<dbReference type="PANTHER" id="PTHR13242">
    <property type="entry name" value="EUKARYOTIC TRANSLATION INITIATION FACTOR 3"/>
    <property type="match status" value="1"/>
</dbReference>
<comment type="similarity">
    <text evidence="4">Belongs to the eIF-3 subunit L family.</text>
</comment>
<comment type="function">
    <text evidence="4">Component of the eukaryotic translation initiation factor 3 (eIF-3) complex, which is involved in protein synthesis of a specialized repertoire of mRNAs and, together with other initiation factors, stimulates binding of mRNA and methionyl-tRNAi to the 40S ribosome. The eIF-3 complex specifically targets and initiates translation of a subset of mRNAs involved in cell proliferation.</text>
</comment>